<evidence type="ECO:0000256" key="1">
    <source>
        <dbReference type="SAM" id="MobiDB-lite"/>
    </source>
</evidence>
<gene>
    <name evidence="2" type="ORF">PDE001_LOCUS1878</name>
</gene>
<sequence length="96" mass="10940">METDGVSLETTVRRVTHWQLHRLRFVDATLAKRFLDDFFRLFNAVEDTGVDVEDGEDRLVEVHDAEMEMEAGTLARDVRTPNEAPTEMTPMTTSGL</sequence>
<dbReference type="Proteomes" id="UP001162029">
    <property type="component" value="Unassembled WGS sequence"/>
</dbReference>
<evidence type="ECO:0000313" key="2">
    <source>
        <dbReference type="EMBL" id="CAI5718514.1"/>
    </source>
</evidence>
<name>A0AAV0TAY9_9STRA</name>
<dbReference type="AlphaFoldDB" id="A0AAV0TAY9"/>
<accession>A0AAV0TAY9</accession>
<evidence type="ECO:0000313" key="3">
    <source>
        <dbReference type="Proteomes" id="UP001162029"/>
    </source>
</evidence>
<keyword evidence="3" id="KW-1185">Reference proteome</keyword>
<feature type="region of interest" description="Disordered" evidence="1">
    <location>
        <begin position="70"/>
        <end position="96"/>
    </location>
</feature>
<organism evidence="2 3">
    <name type="scientific">Peronospora destructor</name>
    <dbReference type="NCBI Taxonomy" id="86335"/>
    <lineage>
        <taxon>Eukaryota</taxon>
        <taxon>Sar</taxon>
        <taxon>Stramenopiles</taxon>
        <taxon>Oomycota</taxon>
        <taxon>Peronosporomycetes</taxon>
        <taxon>Peronosporales</taxon>
        <taxon>Peronosporaceae</taxon>
        <taxon>Peronospora</taxon>
    </lineage>
</organism>
<reference evidence="2" key="1">
    <citation type="submission" date="2022-12" db="EMBL/GenBank/DDBJ databases">
        <authorList>
            <person name="Webb A."/>
        </authorList>
    </citation>
    <scope>NUCLEOTIDE SEQUENCE</scope>
    <source>
        <strain evidence="2">Pd1</strain>
    </source>
</reference>
<protein>
    <submittedName>
        <fullName evidence="2">Uncharacterized protein</fullName>
    </submittedName>
</protein>
<dbReference type="EMBL" id="CANTFM010000333">
    <property type="protein sequence ID" value="CAI5718514.1"/>
    <property type="molecule type" value="Genomic_DNA"/>
</dbReference>
<proteinExistence type="predicted"/>
<comment type="caution">
    <text evidence="2">The sequence shown here is derived from an EMBL/GenBank/DDBJ whole genome shotgun (WGS) entry which is preliminary data.</text>
</comment>